<comment type="caution">
    <text evidence="2">The sequence shown here is derived from an EMBL/GenBank/DDBJ whole genome shotgun (WGS) entry which is preliminary data.</text>
</comment>
<proteinExistence type="predicted"/>
<reference evidence="2" key="1">
    <citation type="journal article" date="2020" name="Nat. Commun.">
        <title>Large-scale genome sequencing of mycorrhizal fungi provides insights into the early evolution of symbiotic traits.</title>
        <authorList>
            <person name="Miyauchi S."/>
            <person name="Kiss E."/>
            <person name="Kuo A."/>
            <person name="Drula E."/>
            <person name="Kohler A."/>
            <person name="Sanchez-Garcia M."/>
            <person name="Morin E."/>
            <person name="Andreopoulos B."/>
            <person name="Barry K.W."/>
            <person name="Bonito G."/>
            <person name="Buee M."/>
            <person name="Carver A."/>
            <person name="Chen C."/>
            <person name="Cichocki N."/>
            <person name="Clum A."/>
            <person name="Culley D."/>
            <person name="Crous P.W."/>
            <person name="Fauchery L."/>
            <person name="Girlanda M."/>
            <person name="Hayes R.D."/>
            <person name="Keri Z."/>
            <person name="LaButti K."/>
            <person name="Lipzen A."/>
            <person name="Lombard V."/>
            <person name="Magnuson J."/>
            <person name="Maillard F."/>
            <person name="Murat C."/>
            <person name="Nolan M."/>
            <person name="Ohm R.A."/>
            <person name="Pangilinan J."/>
            <person name="Pereira M.F."/>
            <person name="Perotto S."/>
            <person name="Peter M."/>
            <person name="Pfister S."/>
            <person name="Riley R."/>
            <person name="Sitrit Y."/>
            <person name="Stielow J.B."/>
            <person name="Szollosi G."/>
            <person name="Zifcakova L."/>
            <person name="Stursova M."/>
            <person name="Spatafora J.W."/>
            <person name="Tedersoo L."/>
            <person name="Vaario L.M."/>
            <person name="Yamada A."/>
            <person name="Yan M."/>
            <person name="Wang P."/>
            <person name="Xu J."/>
            <person name="Bruns T."/>
            <person name="Baldrian P."/>
            <person name="Vilgalys R."/>
            <person name="Dunand C."/>
            <person name="Henrissat B."/>
            <person name="Grigoriev I.V."/>
            <person name="Hibbett D."/>
            <person name="Nagy L.G."/>
            <person name="Martin F.M."/>
        </authorList>
    </citation>
    <scope>NUCLEOTIDE SEQUENCE</scope>
    <source>
        <strain evidence="2">UH-Tt-Lm1</strain>
    </source>
</reference>
<keyword evidence="1" id="KW-1133">Transmembrane helix</keyword>
<evidence type="ECO:0000313" key="3">
    <source>
        <dbReference type="Proteomes" id="UP000736335"/>
    </source>
</evidence>
<reference evidence="2" key="2">
    <citation type="submission" date="2020-11" db="EMBL/GenBank/DDBJ databases">
        <authorList>
            <consortium name="DOE Joint Genome Institute"/>
            <person name="Kuo A."/>
            <person name="Miyauchi S."/>
            <person name="Kiss E."/>
            <person name="Drula E."/>
            <person name="Kohler A."/>
            <person name="Sanchez-Garcia M."/>
            <person name="Andreopoulos B."/>
            <person name="Barry K.W."/>
            <person name="Bonito G."/>
            <person name="Buee M."/>
            <person name="Carver A."/>
            <person name="Chen C."/>
            <person name="Cichocki N."/>
            <person name="Clum A."/>
            <person name="Culley D."/>
            <person name="Crous P.W."/>
            <person name="Fauchery L."/>
            <person name="Girlanda M."/>
            <person name="Hayes R."/>
            <person name="Keri Z."/>
            <person name="Labutti K."/>
            <person name="Lipzen A."/>
            <person name="Lombard V."/>
            <person name="Magnuson J."/>
            <person name="Maillard F."/>
            <person name="Morin E."/>
            <person name="Murat C."/>
            <person name="Nolan M."/>
            <person name="Ohm R."/>
            <person name="Pangilinan J."/>
            <person name="Pereira M."/>
            <person name="Perotto S."/>
            <person name="Peter M."/>
            <person name="Riley R."/>
            <person name="Sitrit Y."/>
            <person name="Stielow B."/>
            <person name="Szollosi G."/>
            <person name="Zifcakova L."/>
            <person name="Stursova M."/>
            <person name="Spatafora J.W."/>
            <person name="Tedersoo L."/>
            <person name="Vaario L.-M."/>
            <person name="Yamada A."/>
            <person name="Yan M."/>
            <person name="Wang P."/>
            <person name="Xu J."/>
            <person name="Bruns T."/>
            <person name="Baldrian P."/>
            <person name="Vilgalys R."/>
            <person name="Henrissat B."/>
            <person name="Grigoriev I.V."/>
            <person name="Hibbett D."/>
            <person name="Nagy L.G."/>
            <person name="Martin F.M."/>
        </authorList>
    </citation>
    <scope>NUCLEOTIDE SEQUENCE</scope>
    <source>
        <strain evidence="2">UH-Tt-Lm1</strain>
    </source>
</reference>
<dbReference type="OrthoDB" id="6509975at2759"/>
<keyword evidence="1" id="KW-0812">Transmembrane</keyword>
<dbReference type="Proteomes" id="UP000736335">
    <property type="component" value="Unassembled WGS sequence"/>
</dbReference>
<gene>
    <name evidence="2" type="ORF">BJ322DRAFT_494855</name>
</gene>
<dbReference type="AlphaFoldDB" id="A0A9P6L0U7"/>
<protein>
    <submittedName>
        <fullName evidence="2">Uncharacterized protein</fullName>
    </submittedName>
</protein>
<keyword evidence="3" id="KW-1185">Reference proteome</keyword>
<organism evidence="2 3">
    <name type="scientific">Thelephora terrestris</name>
    <dbReference type="NCBI Taxonomy" id="56493"/>
    <lineage>
        <taxon>Eukaryota</taxon>
        <taxon>Fungi</taxon>
        <taxon>Dikarya</taxon>
        <taxon>Basidiomycota</taxon>
        <taxon>Agaricomycotina</taxon>
        <taxon>Agaricomycetes</taxon>
        <taxon>Thelephorales</taxon>
        <taxon>Thelephoraceae</taxon>
        <taxon>Thelephora</taxon>
    </lineage>
</organism>
<name>A0A9P6L0U7_9AGAM</name>
<accession>A0A9P6L0U7</accession>
<dbReference type="InterPro" id="IPR029033">
    <property type="entry name" value="His_PPase_superfam"/>
</dbReference>
<dbReference type="EMBL" id="WIUZ02000023">
    <property type="protein sequence ID" value="KAF9778356.1"/>
    <property type="molecule type" value="Genomic_DNA"/>
</dbReference>
<sequence>MRWWNWVTVDGVADYYREPREEYMRVFVNYARQRLVFCGAGEDGMCKLDELLKNQRYARNDGFRDFKKCNHTGGEQAPTCSYPRLGFGLLCTLMALMVTTLFYFKGKHITSKLYNGQNRPSCCIILVFPSPHTTCRHRYQQVSVIDPTRY</sequence>
<feature type="transmembrane region" description="Helical" evidence="1">
    <location>
        <begin position="85"/>
        <end position="104"/>
    </location>
</feature>
<evidence type="ECO:0000313" key="2">
    <source>
        <dbReference type="EMBL" id="KAF9778356.1"/>
    </source>
</evidence>
<dbReference type="Gene3D" id="3.40.50.1240">
    <property type="entry name" value="Phosphoglycerate mutase-like"/>
    <property type="match status" value="1"/>
</dbReference>
<keyword evidence="1" id="KW-0472">Membrane</keyword>
<evidence type="ECO:0000256" key="1">
    <source>
        <dbReference type="SAM" id="Phobius"/>
    </source>
</evidence>